<evidence type="ECO:0000313" key="1">
    <source>
        <dbReference type="EMBL" id="KKN65122.1"/>
    </source>
</evidence>
<comment type="caution">
    <text evidence="1">The sequence shown here is derived from an EMBL/GenBank/DDBJ whole genome shotgun (WGS) entry which is preliminary data.</text>
</comment>
<protein>
    <submittedName>
        <fullName evidence="1">Uncharacterized protein</fullName>
    </submittedName>
</protein>
<sequence>MTLDDVPKTPFCHKKHMELKAVNRKDNYLGDIFDFYYQCKTCGKVKRK</sequence>
<dbReference type="AlphaFoldDB" id="A0A0F9SRI4"/>
<gene>
    <name evidence="1" type="ORF">LCGC14_0485100</name>
</gene>
<name>A0A0F9SRI4_9ZZZZ</name>
<accession>A0A0F9SRI4</accession>
<reference evidence="1" key="1">
    <citation type="journal article" date="2015" name="Nature">
        <title>Complex archaea that bridge the gap between prokaryotes and eukaryotes.</title>
        <authorList>
            <person name="Spang A."/>
            <person name="Saw J.H."/>
            <person name="Jorgensen S.L."/>
            <person name="Zaremba-Niedzwiedzka K."/>
            <person name="Martijn J."/>
            <person name="Lind A.E."/>
            <person name="van Eijk R."/>
            <person name="Schleper C."/>
            <person name="Guy L."/>
            <person name="Ettema T.J."/>
        </authorList>
    </citation>
    <scope>NUCLEOTIDE SEQUENCE</scope>
</reference>
<proteinExistence type="predicted"/>
<organism evidence="1">
    <name type="scientific">marine sediment metagenome</name>
    <dbReference type="NCBI Taxonomy" id="412755"/>
    <lineage>
        <taxon>unclassified sequences</taxon>
        <taxon>metagenomes</taxon>
        <taxon>ecological metagenomes</taxon>
    </lineage>
</organism>
<dbReference type="EMBL" id="LAZR01000534">
    <property type="protein sequence ID" value="KKN65122.1"/>
    <property type="molecule type" value="Genomic_DNA"/>
</dbReference>